<dbReference type="STRING" id="1503.CLPU_9c01050"/>
<evidence type="ECO:0000313" key="2">
    <source>
        <dbReference type="EMBL" id="KNF08209.1"/>
    </source>
</evidence>
<dbReference type="PROSITE" id="PS51257">
    <property type="entry name" value="PROKAR_LIPOPROTEIN"/>
    <property type="match status" value="1"/>
</dbReference>
<protein>
    <recommendedName>
        <fullName evidence="4">Lipoprotein</fullName>
    </recommendedName>
</protein>
<accession>A0A0L0W9J0</accession>
<organism evidence="2 3">
    <name type="scientific">Gottschalkia purinilytica</name>
    <name type="common">Clostridium purinilyticum</name>
    <dbReference type="NCBI Taxonomy" id="1503"/>
    <lineage>
        <taxon>Bacteria</taxon>
        <taxon>Bacillati</taxon>
        <taxon>Bacillota</taxon>
        <taxon>Tissierellia</taxon>
        <taxon>Tissierellales</taxon>
        <taxon>Gottschalkiaceae</taxon>
        <taxon>Gottschalkia</taxon>
    </lineage>
</organism>
<gene>
    <name evidence="2" type="ORF">CLPU_9c01050</name>
</gene>
<keyword evidence="1" id="KW-0732">Signal</keyword>
<evidence type="ECO:0000256" key="1">
    <source>
        <dbReference type="SAM" id="SignalP"/>
    </source>
</evidence>
<dbReference type="RefSeq" id="WP_050355572.1">
    <property type="nucleotide sequence ID" value="NZ_LGSS01000009.1"/>
</dbReference>
<reference evidence="3" key="1">
    <citation type="submission" date="2015-07" db="EMBL/GenBank/DDBJ databases">
        <title>Draft genome sequence of the purine-degrading Gottschalkia purinilyticum DSM 1384 (formerly Clostridium purinilyticum).</title>
        <authorList>
            <person name="Poehlein A."/>
            <person name="Schiel-Bengelsdorf B."/>
            <person name="Bengelsdorf F.R."/>
            <person name="Daniel R."/>
            <person name="Duerre P."/>
        </authorList>
    </citation>
    <scope>NUCLEOTIDE SEQUENCE [LARGE SCALE GENOMIC DNA]</scope>
    <source>
        <strain evidence="3">DSM 1384</strain>
    </source>
</reference>
<feature type="chain" id="PRO_5039669803" description="Lipoprotein" evidence="1">
    <location>
        <begin position="19"/>
        <end position="336"/>
    </location>
</feature>
<dbReference type="Proteomes" id="UP000037267">
    <property type="component" value="Unassembled WGS sequence"/>
</dbReference>
<evidence type="ECO:0008006" key="4">
    <source>
        <dbReference type="Google" id="ProtNLM"/>
    </source>
</evidence>
<sequence>MKKLLLLFIASISLMFSACTQNSFKEYISAVNKTSNIQKGQNSLKMNVKNSYDLEGASKEEIRQLNYFKNLELKNNVKFDKKNKQIIARNYMNLGGMGFDTNYYQNKDQHFVKMPMLGKYFLVDDEVKNAQKEDIDNDNNLSDIFKELERNWISILKEKDVVTGKDTLISTEDGEVKVKEFKIQLNDSQLKKLLEKSLDVIEKEGFIEKIIKQSEYMNNNPIKYNETEVDINEGIKDFRNKLKDMKFESFDYKGYIDIDGYIIQEDIKVKAKFKDSKKDKITESIMEIQTKNWSIEKKQEFDFPKLNKTNILKKEELEQGIPYIFKDFSNKEVEEE</sequence>
<dbReference type="OrthoDB" id="2082267at2"/>
<name>A0A0L0W9J0_GOTPU</name>
<proteinExistence type="predicted"/>
<evidence type="ECO:0000313" key="3">
    <source>
        <dbReference type="Proteomes" id="UP000037267"/>
    </source>
</evidence>
<keyword evidence="3" id="KW-1185">Reference proteome</keyword>
<comment type="caution">
    <text evidence="2">The sequence shown here is derived from an EMBL/GenBank/DDBJ whole genome shotgun (WGS) entry which is preliminary data.</text>
</comment>
<feature type="signal peptide" evidence="1">
    <location>
        <begin position="1"/>
        <end position="18"/>
    </location>
</feature>
<dbReference type="AlphaFoldDB" id="A0A0L0W9J0"/>
<dbReference type="EMBL" id="LGSS01000009">
    <property type="protein sequence ID" value="KNF08209.1"/>
    <property type="molecule type" value="Genomic_DNA"/>
</dbReference>